<gene>
    <name evidence="3" type="ORF">ACFPOF_17410</name>
</gene>
<dbReference type="Proteomes" id="UP001596113">
    <property type="component" value="Unassembled WGS sequence"/>
</dbReference>
<dbReference type="Pfam" id="PF03629">
    <property type="entry name" value="SASA"/>
    <property type="match status" value="1"/>
</dbReference>
<keyword evidence="4" id="KW-1185">Reference proteome</keyword>
<dbReference type="PANTHER" id="PTHR31988:SF19">
    <property type="entry name" value="9-O-ACETYL-N-ACETYLNEURAMINIC ACID DEACETYLASE-RELATED"/>
    <property type="match status" value="1"/>
</dbReference>
<organism evidence="3 4">
    <name type="scientific">Cohnella soli</name>
    <dbReference type="NCBI Taxonomy" id="425005"/>
    <lineage>
        <taxon>Bacteria</taxon>
        <taxon>Bacillati</taxon>
        <taxon>Bacillota</taxon>
        <taxon>Bacilli</taxon>
        <taxon>Bacillales</taxon>
        <taxon>Paenibacillaceae</taxon>
        <taxon>Cohnella</taxon>
    </lineage>
</organism>
<evidence type="ECO:0000256" key="1">
    <source>
        <dbReference type="ARBA" id="ARBA00022801"/>
    </source>
</evidence>
<feature type="domain" description="Sialate O-acetylesterase" evidence="2">
    <location>
        <begin position="5"/>
        <end position="241"/>
    </location>
</feature>
<dbReference type="SUPFAM" id="SSF52266">
    <property type="entry name" value="SGNH hydrolase"/>
    <property type="match status" value="1"/>
</dbReference>
<dbReference type="PANTHER" id="PTHR31988">
    <property type="entry name" value="ESTERASE, PUTATIVE (DUF303)-RELATED"/>
    <property type="match status" value="1"/>
</dbReference>
<accession>A0ABW0HTG8</accession>
<name>A0ABW0HTG8_9BACL</name>
<dbReference type="RefSeq" id="WP_378134889.1">
    <property type="nucleotide sequence ID" value="NZ_JBHSMI010000028.1"/>
</dbReference>
<evidence type="ECO:0000313" key="4">
    <source>
        <dbReference type="Proteomes" id="UP001596113"/>
    </source>
</evidence>
<reference evidence="4" key="1">
    <citation type="journal article" date="2019" name="Int. J. Syst. Evol. Microbiol.">
        <title>The Global Catalogue of Microorganisms (GCM) 10K type strain sequencing project: providing services to taxonomists for standard genome sequencing and annotation.</title>
        <authorList>
            <consortium name="The Broad Institute Genomics Platform"/>
            <consortium name="The Broad Institute Genome Sequencing Center for Infectious Disease"/>
            <person name="Wu L."/>
            <person name="Ma J."/>
        </authorList>
    </citation>
    <scope>NUCLEOTIDE SEQUENCE [LARGE SCALE GENOMIC DNA]</scope>
    <source>
        <strain evidence="4">CGMCC 1.18575</strain>
    </source>
</reference>
<dbReference type="InterPro" id="IPR036514">
    <property type="entry name" value="SGNH_hydro_sf"/>
</dbReference>
<protein>
    <submittedName>
        <fullName evidence="3">Sialate O-acetylesterase</fullName>
    </submittedName>
</protein>
<proteinExistence type="predicted"/>
<dbReference type="InterPro" id="IPR005181">
    <property type="entry name" value="SASA"/>
</dbReference>
<comment type="caution">
    <text evidence="3">The sequence shown here is derived from an EMBL/GenBank/DDBJ whole genome shotgun (WGS) entry which is preliminary data.</text>
</comment>
<evidence type="ECO:0000259" key="2">
    <source>
        <dbReference type="Pfam" id="PF03629"/>
    </source>
</evidence>
<evidence type="ECO:0000313" key="3">
    <source>
        <dbReference type="EMBL" id="MFC5404515.1"/>
    </source>
</evidence>
<dbReference type="Gene3D" id="3.40.50.1110">
    <property type="entry name" value="SGNH hydrolase"/>
    <property type="match status" value="1"/>
</dbReference>
<dbReference type="InterPro" id="IPR052940">
    <property type="entry name" value="Carb_Esterase_6"/>
</dbReference>
<sequence length="271" mass="30133">MKEIDLFVMSGQSNMQGESESPVDLSIPWEMACEYKYVGDSLVQLRHPVGEDITDDRGSLLLAAAHLGNGSLVPSFAEHYYRQSGRRACYVHAAKGATSAAEWQKGTPRFACLVNKVKGAVQRLEQDGFAVKRKNFVWLQGESDGINGTGRDAYAALLKQFRQDMEAELGLETFMMIRIAKFHSFPCIPIMEAQERLTRGSDKFVMLTRITGTFTIENGLMQGSSAPFHYTNAGYEKVGEIAGRNAAKHLDGVVFELEEECYPELESDTKI</sequence>
<dbReference type="EMBL" id="JBHSMI010000028">
    <property type="protein sequence ID" value="MFC5404515.1"/>
    <property type="molecule type" value="Genomic_DNA"/>
</dbReference>
<keyword evidence="1" id="KW-0378">Hydrolase</keyword>